<dbReference type="AlphaFoldDB" id="A0A3S9MVG7"/>
<evidence type="ECO:0000313" key="1">
    <source>
        <dbReference type="EMBL" id="AZQ43134.1"/>
    </source>
</evidence>
<organism evidence="1 2">
    <name type="scientific">Nonlabens ponticola</name>
    <dbReference type="NCBI Taxonomy" id="2496866"/>
    <lineage>
        <taxon>Bacteria</taxon>
        <taxon>Pseudomonadati</taxon>
        <taxon>Bacteroidota</taxon>
        <taxon>Flavobacteriia</taxon>
        <taxon>Flavobacteriales</taxon>
        <taxon>Flavobacteriaceae</taxon>
        <taxon>Nonlabens</taxon>
    </lineage>
</organism>
<proteinExistence type="predicted"/>
<dbReference type="PROSITE" id="PS51257">
    <property type="entry name" value="PROKAR_LIPOPROTEIN"/>
    <property type="match status" value="1"/>
</dbReference>
<dbReference type="RefSeq" id="WP_126445246.1">
    <property type="nucleotide sequence ID" value="NZ_CP034549.1"/>
</dbReference>
<accession>A0A3S9MVG7</accession>
<keyword evidence="2" id="KW-1185">Reference proteome</keyword>
<dbReference type="OrthoDB" id="1115230at2"/>
<dbReference type="Pfam" id="PF16125">
    <property type="entry name" value="DUF4837"/>
    <property type="match status" value="1"/>
</dbReference>
<protein>
    <submittedName>
        <fullName evidence="1">DUF4837 family protein</fullName>
    </submittedName>
</protein>
<gene>
    <name evidence="1" type="ORF">EJ995_02370</name>
</gene>
<dbReference type="EMBL" id="CP034549">
    <property type="protein sequence ID" value="AZQ43134.1"/>
    <property type="molecule type" value="Genomic_DNA"/>
</dbReference>
<reference evidence="1 2" key="1">
    <citation type="submission" date="2018-12" db="EMBL/GenBank/DDBJ databases">
        <title>Complete genome of Nonlabens sp. MJ115.</title>
        <authorList>
            <person name="Choi H.S."/>
            <person name="Jung J."/>
        </authorList>
    </citation>
    <scope>NUCLEOTIDE SEQUENCE [LARGE SCALE GENOMIC DNA]</scope>
    <source>
        <strain evidence="1 2">MJ115</strain>
    </source>
</reference>
<dbReference type="KEGG" id="noj:EJ995_02370"/>
<evidence type="ECO:0000313" key="2">
    <source>
        <dbReference type="Proteomes" id="UP000279600"/>
    </source>
</evidence>
<name>A0A3S9MVG7_9FLAO</name>
<dbReference type="InterPro" id="IPR032286">
    <property type="entry name" value="DUF4837"/>
</dbReference>
<sequence length="325" mass="37026">MRIITTLLVALVLISCKEEPVRINDSAGKLNDILIVVNSENWDGEIGDTIRNVLARPIDGLVRDEAMFTLNQVKPESFKGMLKKSRNYLFVRKSDTASVGIRKNKYATPQIGVIVQGKDTREIAEQISENADNIVTIFKQGELTEKQRLIDRVRLNTDRITDRFGIDMNVPTAYRYAAVDDPDFTWLRRNIVEGTMDMLIYEVPLSQIQRDSSVVQDIVAVRDSIGLIKIPTDGGPFRTEPAFSPYVNETQVDGRFAFETKGTWEVRDMFMAGPFLNYAIYNADKEKWLIVEGYISAPNAVQRNYLFEIEAILNSIRFVEKEDNQ</sequence>
<dbReference type="Proteomes" id="UP000279600">
    <property type="component" value="Chromosome"/>
</dbReference>